<dbReference type="Pfam" id="PF01311">
    <property type="entry name" value="Bac_export_1"/>
    <property type="match status" value="1"/>
</dbReference>
<dbReference type="EMBL" id="AP021874">
    <property type="protein sequence ID" value="BBO66772.1"/>
    <property type="molecule type" value="Genomic_DNA"/>
</dbReference>
<keyword evidence="5 10" id="KW-0812">Transmembrane</keyword>
<feature type="transmembrane region" description="Helical" evidence="10">
    <location>
        <begin position="12"/>
        <end position="31"/>
    </location>
</feature>
<dbReference type="PANTHER" id="PTHR30065">
    <property type="entry name" value="FLAGELLAR BIOSYNTHETIC PROTEIN FLIR"/>
    <property type="match status" value="1"/>
</dbReference>
<keyword evidence="8 10" id="KW-0975">Bacterial flagellum</keyword>
<gene>
    <name evidence="11" type="ORF">DSCA_07020</name>
</gene>
<keyword evidence="11" id="KW-0282">Flagellum</keyword>
<dbReference type="KEGG" id="dalk:DSCA_07020"/>
<sequence length="262" mass="28166">MATLNIPLDAFYGVLLVFLRVAAIVFSAPILDAATIPVVFKAGLAFAVSVLMLPVVDVFVSTADLSLMTFVIGIFSEVAIGVTIGLSVKLLFTGIQMAGQIVGFQMGVAMANVVDPASSSQIPILAQFYNLTAMLVFLAINAHHMFFTALVDSYRVLPPLSLHMNPQLVDMMMRLAANTFVVAIKVGAPLIAVMLVVSVGLGLVARTVPQMHIFIVAMPLKILIGLVFMMIVAPYLTAFLIDLFSSYRVTLFDLIKIMALGR</sequence>
<proteinExistence type="inferred from homology"/>
<dbReference type="NCBIfam" id="TIGR01400">
    <property type="entry name" value="fliR"/>
    <property type="match status" value="1"/>
</dbReference>
<comment type="subcellular location">
    <subcellularLocation>
        <location evidence="10">Cell membrane</location>
        <topology evidence="10">Multi-pass membrane protein</topology>
    </subcellularLocation>
    <subcellularLocation>
        <location evidence="10">Bacterial flagellum basal body</location>
    </subcellularLocation>
</comment>
<keyword evidence="6 10" id="KW-1133">Transmembrane helix</keyword>
<comment type="function">
    <text evidence="1 10">Role in flagellar biosynthesis.</text>
</comment>
<dbReference type="Proteomes" id="UP000427906">
    <property type="component" value="Chromosome"/>
</dbReference>
<keyword evidence="4 10" id="KW-1003">Cell membrane</keyword>
<dbReference type="PRINTS" id="PR00953">
    <property type="entry name" value="TYPE3IMRPROT"/>
</dbReference>
<dbReference type="AlphaFoldDB" id="A0A5K7YBJ5"/>
<evidence type="ECO:0000256" key="8">
    <source>
        <dbReference type="ARBA" id="ARBA00023143"/>
    </source>
</evidence>
<dbReference type="InterPro" id="IPR002010">
    <property type="entry name" value="T3SS_IM_R"/>
</dbReference>
<evidence type="ECO:0000256" key="6">
    <source>
        <dbReference type="ARBA" id="ARBA00022989"/>
    </source>
</evidence>
<keyword evidence="7 10" id="KW-0472">Membrane</keyword>
<feature type="transmembrane region" description="Helical" evidence="10">
    <location>
        <begin position="68"/>
        <end position="92"/>
    </location>
</feature>
<dbReference type="GO" id="GO:0005886">
    <property type="term" value="C:plasma membrane"/>
    <property type="evidence" value="ECO:0007669"/>
    <property type="project" value="UniProtKB-SubCell"/>
</dbReference>
<feature type="transmembrane region" description="Helical" evidence="10">
    <location>
        <begin position="213"/>
        <end position="241"/>
    </location>
</feature>
<evidence type="ECO:0000256" key="7">
    <source>
        <dbReference type="ARBA" id="ARBA00023136"/>
    </source>
</evidence>
<organism evidence="11 12">
    <name type="scientific">Desulfosarcina alkanivorans</name>
    <dbReference type="NCBI Taxonomy" id="571177"/>
    <lineage>
        <taxon>Bacteria</taxon>
        <taxon>Pseudomonadati</taxon>
        <taxon>Thermodesulfobacteriota</taxon>
        <taxon>Desulfobacteria</taxon>
        <taxon>Desulfobacterales</taxon>
        <taxon>Desulfosarcinaceae</taxon>
        <taxon>Desulfosarcina</taxon>
    </lineage>
</organism>
<evidence type="ECO:0000256" key="4">
    <source>
        <dbReference type="ARBA" id="ARBA00022475"/>
    </source>
</evidence>
<dbReference type="InterPro" id="IPR006303">
    <property type="entry name" value="FliR"/>
</dbReference>
<comment type="similarity">
    <text evidence="2 10">Belongs to the FliR/MopE/SpaR family.</text>
</comment>
<evidence type="ECO:0000256" key="10">
    <source>
        <dbReference type="RuleBase" id="RU362071"/>
    </source>
</evidence>
<dbReference type="GO" id="GO:0009425">
    <property type="term" value="C:bacterial-type flagellum basal body"/>
    <property type="evidence" value="ECO:0007669"/>
    <property type="project" value="UniProtKB-SubCell"/>
</dbReference>
<dbReference type="PANTHER" id="PTHR30065:SF1">
    <property type="entry name" value="SURFACE PRESENTATION OF ANTIGENS PROTEIN SPAR"/>
    <property type="match status" value="1"/>
</dbReference>
<feature type="transmembrane region" description="Helical" evidence="10">
    <location>
        <begin position="38"/>
        <end position="56"/>
    </location>
</feature>
<accession>A0A5K7YBJ5</accession>
<evidence type="ECO:0000313" key="11">
    <source>
        <dbReference type="EMBL" id="BBO66772.1"/>
    </source>
</evidence>
<dbReference type="GO" id="GO:0006605">
    <property type="term" value="P:protein targeting"/>
    <property type="evidence" value="ECO:0007669"/>
    <property type="project" value="UniProtKB-UniRule"/>
</dbReference>
<evidence type="ECO:0000256" key="3">
    <source>
        <dbReference type="ARBA" id="ARBA00021717"/>
    </source>
</evidence>
<reference evidence="11 12" key="1">
    <citation type="submission" date="2019-11" db="EMBL/GenBank/DDBJ databases">
        <title>Comparative genomics of hydrocarbon-degrading Desulfosarcina strains.</title>
        <authorList>
            <person name="Watanabe M."/>
            <person name="Kojima H."/>
            <person name="Fukui M."/>
        </authorList>
    </citation>
    <scope>NUCLEOTIDE SEQUENCE [LARGE SCALE GENOMIC DNA]</scope>
    <source>
        <strain evidence="11 12">PL12</strain>
    </source>
</reference>
<feature type="transmembrane region" description="Helical" evidence="10">
    <location>
        <begin position="171"/>
        <end position="201"/>
    </location>
</feature>
<dbReference type="OrthoDB" id="9797790at2"/>
<evidence type="ECO:0000256" key="2">
    <source>
        <dbReference type="ARBA" id="ARBA00009772"/>
    </source>
</evidence>
<evidence type="ECO:0000313" key="12">
    <source>
        <dbReference type="Proteomes" id="UP000427906"/>
    </source>
</evidence>
<dbReference type="GO" id="GO:0044780">
    <property type="term" value="P:bacterial-type flagellum assembly"/>
    <property type="evidence" value="ECO:0007669"/>
    <property type="project" value="UniProtKB-UniRule"/>
</dbReference>
<dbReference type="RefSeq" id="WP_155315106.1">
    <property type="nucleotide sequence ID" value="NZ_AP021874.1"/>
</dbReference>
<evidence type="ECO:0000256" key="9">
    <source>
        <dbReference type="NCBIfam" id="TIGR01400"/>
    </source>
</evidence>
<evidence type="ECO:0000256" key="1">
    <source>
        <dbReference type="ARBA" id="ARBA00002578"/>
    </source>
</evidence>
<protein>
    <recommendedName>
        <fullName evidence="3 9">Flagellar biosynthetic protein FliR</fullName>
    </recommendedName>
</protein>
<keyword evidence="11" id="KW-0969">Cilium</keyword>
<name>A0A5K7YBJ5_9BACT</name>
<feature type="transmembrane region" description="Helical" evidence="10">
    <location>
        <begin position="128"/>
        <end position="151"/>
    </location>
</feature>
<keyword evidence="12" id="KW-1185">Reference proteome</keyword>
<keyword evidence="11" id="KW-0966">Cell projection</keyword>
<evidence type="ECO:0000256" key="5">
    <source>
        <dbReference type="ARBA" id="ARBA00022692"/>
    </source>
</evidence>